<dbReference type="GO" id="GO:0016020">
    <property type="term" value="C:membrane"/>
    <property type="evidence" value="ECO:0007669"/>
    <property type="project" value="InterPro"/>
</dbReference>
<dbReference type="AlphaFoldDB" id="A0A8R1HUQ3"/>
<feature type="transmembrane region" description="Helical" evidence="1">
    <location>
        <begin position="46"/>
        <end position="64"/>
    </location>
</feature>
<evidence type="ECO:0000313" key="3">
    <source>
        <dbReference type="Proteomes" id="UP000005237"/>
    </source>
</evidence>
<keyword evidence="3" id="KW-1185">Reference proteome</keyword>
<dbReference type="PANTHER" id="PTHR22900:SF11">
    <property type="entry name" value="PROTEIN CBG01579"/>
    <property type="match status" value="1"/>
</dbReference>
<accession>A0A8R1HUQ3</accession>
<keyword evidence="1" id="KW-0812">Transmembrane</keyword>
<dbReference type="GO" id="GO:0050650">
    <property type="term" value="P:chondroitin sulfate proteoglycan biosynthetic process"/>
    <property type="evidence" value="ECO:0007669"/>
    <property type="project" value="InterPro"/>
</dbReference>
<dbReference type="PANTHER" id="PTHR22900">
    <property type="entry name" value="PROTEIN CBG14245-RELATED"/>
    <property type="match status" value="1"/>
</dbReference>
<sequence length="344" mass="40619">MTYPKDREPLLRDSDCGNEIENEKWQHELFKFSDAISFIHIKRERICPRAVFLIVATILGLFLVDQYRISMRRTELEECNDVLAECENVPFNETLVPPFYNYLEDFTVSRRYDISLCLIPKVMSTIGTAVLCYIDDPHAFSNANRSIAHETYDGRFCEGNEMKSFASVSRNLHSDFENVIVVRDPFDRFISGFTEKCVKYEGLDLCHGCGVDIRCFLRKQYRRFMRMSMLFPVYTLADTHFAPQTWFCDMKNSLNKSKVIKYANRGEERDQMIDSILEVFERRNVTMEEQGEVRNELSKGKTIHSTRGSTIRLDYEKMMKEDVSIRRAIVRMYYYDFLYFGYKI</sequence>
<keyword evidence="1" id="KW-0472">Membrane</keyword>
<dbReference type="EnsemblMetazoa" id="CJA12357.1">
    <property type="protein sequence ID" value="CJA12357.1"/>
    <property type="gene ID" value="WBGene00131561"/>
</dbReference>
<dbReference type="Pfam" id="PF03567">
    <property type="entry name" value="Sulfotransfer_2"/>
    <property type="match status" value="1"/>
</dbReference>
<protein>
    <recommendedName>
        <fullName evidence="4">Sulfotransferase domain-containing protein</fullName>
    </recommendedName>
</protein>
<name>A0A8R1HUQ3_CAEJA</name>
<dbReference type="GO" id="GO:0047756">
    <property type="term" value="F:chondroitin 4-sulfotransferase activity"/>
    <property type="evidence" value="ECO:0007669"/>
    <property type="project" value="InterPro"/>
</dbReference>
<evidence type="ECO:0000313" key="2">
    <source>
        <dbReference type="EnsemblMetazoa" id="CJA12357.1"/>
    </source>
</evidence>
<dbReference type="InterPro" id="IPR005331">
    <property type="entry name" value="Sulfotransferase"/>
</dbReference>
<keyword evidence="1" id="KW-1133">Transmembrane helix</keyword>
<proteinExistence type="predicted"/>
<dbReference type="InterPro" id="IPR007669">
    <property type="entry name" value="Chst-1-like"/>
</dbReference>
<evidence type="ECO:0000256" key="1">
    <source>
        <dbReference type="SAM" id="Phobius"/>
    </source>
</evidence>
<dbReference type="OMA" id="KMGREIC"/>
<evidence type="ECO:0008006" key="4">
    <source>
        <dbReference type="Google" id="ProtNLM"/>
    </source>
</evidence>
<organism evidence="2 3">
    <name type="scientific">Caenorhabditis japonica</name>
    <dbReference type="NCBI Taxonomy" id="281687"/>
    <lineage>
        <taxon>Eukaryota</taxon>
        <taxon>Metazoa</taxon>
        <taxon>Ecdysozoa</taxon>
        <taxon>Nematoda</taxon>
        <taxon>Chromadorea</taxon>
        <taxon>Rhabditida</taxon>
        <taxon>Rhabditina</taxon>
        <taxon>Rhabditomorpha</taxon>
        <taxon>Rhabditoidea</taxon>
        <taxon>Rhabditidae</taxon>
        <taxon>Peloderinae</taxon>
        <taxon>Caenorhabditis</taxon>
    </lineage>
</organism>
<reference evidence="2" key="2">
    <citation type="submission" date="2022-06" db="UniProtKB">
        <authorList>
            <consortium name="EnsemblMetazoa"/>
        </authorList>
    </citation>
    <scope>IDENTIFICATION</scope>
    <source>
        <strain evidence="2">DF5081</strain>
    </source>
</reference>
<reference evidence="3" key="1">
    <citation type="submission" date="2010-08" db="EMBL/GenBank/DDBJ databases">
        <authorList>
            <consortium name="Caenorhabditis japonica Sequencing Consortium"/>
            <person name="Wilson R.K."/>
        </authorList>
    </citation>
    <scope>NUCLEOTIDE SEQUENCE [LARGE SCALE GENOMIC DNA]</scope>
    <source>
        <strain evidence="3">DF5081</strain>
    </source>
</reference>
<dbReference type="GO" id="GO:1902884">
    <property type="term" value="P:positive regulation of response to oxidative stress"/>
    <property type="evidence" value="ECO:0007669"/>
    <property type="project" value="InterPro"/>
</dbReference>
<dbReference type="Proteomes" id="UP000005237">
    <property type="component" value="Unassembled WGS sequence"/>
</dbReference>